<dbReference type="InterPro" id="IPR011711">
    <property type="entry name" value="GntR_C"/>
</dbReference>
<protein>
    <submittedName>
        <fullName evidence="6">GntR family transcriptional regulator</fullName>
    </submittedName>
</protein>
<dbReference type="SMART" id="SM00895">
    <property type="entry name" value="FCD"/>
    <property type="match status" value="1"/>
</dbReference>
<dbReference type="SUPFAM" id="SSF48008">
    <property type="entry name" value="GntR ligand-binding domain-like"/>
    <property type="match status" value="1"/>
</dbReference>
<dbReference type="InterPro" id="IPR000524">
    <property type="entry name" value="Tscrpt_reg_HTH_GntR"/>
</dbReference>
<organism evidence="6 7">
    <name type="scientific">Plantactinospora alkalitolerans</name>
    <dbReference type="NCBI Taxonomy" id="2789879"/>
    <lineage>
        <taxon>Bacteria</taxon>
        <taxon>Bacillati</taxon>
        <taxon>Actinomycetota</taxon>
        <taxon>Actinomycetes</taxon>
        <taxon>Micromonosporales</taxon>
        <taxon>Micromonosporaceae</taxon>
        <taxon>Plantactinospora</taxon>
    </lineage>
</organism>
<evidence type="ECO:0000256" key="1">
    <source>
        <dbReference type="ARBA" id="ARBA00023015"/>
    </source>
</evidence>
<evidence type="ECO:0000256" key="4">
    <source>
        <dbReference type="SAM" id="MobiDB-lite"/>
    </source>
</evidence>
<keyword evidence="3" id="KW-0804">Transcription</keyword>
<dbReference type="PROSITE" id="PS50949">
    <property type="entry name" value="HTH_GNTR"/>
    <property type="match status" value="1"/>
</dbReference>
<dbReference type="InterPro" id="IPR008920">
    <property type="entry name" value="TF_FadR/GntR_C"/>
</dbReference>
<dbReference type="Gene3D" id="1.10.10.10">
    <property type="entry name" value="Winged helix-like DNA-binding domain superfamily/Winged helix DNA-binding domain"/>
    <property type="match status" value="1"/>
</dbReference>
<keyword evidence="2" id="KW-0238">DNA-binding</keyword>
<dbReference type="EMBL" id="JADPUN010000070">
    <property type="protein sequence ID" value="MBF9128301.1"/>
    <property type="molecule type" value="Genomic_DNA"/>
</dbReference>
<reference evidence="6 7" key="1">
    <citation type="submission" date="2020-11" db="EMBL/GenBank/DDBJ databases">
        <title>A novel isolate from a Black sea contaminated sediment with potential to produce alkanes: Plantactinospora alkalitolerans sp. nov.</title>
        <authorList>
            <person name="Carro L."/>
            <person name="Veyisoglu A."/>
            <person name="Guven K."/>
            <person name="Schumann P."/>
            <person name="Klenk H.-P."/>
            <person name="Sahin N."/>
        </authorList>
    </citation>
    <scope>NUCLEOTIDE SEQUENCE [LARGE SCALE GENOMIC DNA]</scope>
    <source>
        <strain evidence="6 7">S1510</strain>
    </source>
</reference>
<name>A0ABS0GQ22_9ACTN</name>
<gene>
    <name evidence="6" type="ORF">I0C86_04725</name>
</gene>
<dbReference type="Proteomes" id="UP000638560">
    <property type="component" value="Unassembled WGS sequence"/>
</dbReference>
<dbReference type="InterPro" id="IPR036390">
    <property type="entry name" value="WH_DNA-bd_sf"/>
</dbReference>
<dbReference type="PANTHER" id="PTHR43537:SF5">
    <property type="entry name" value="UXU OPERON TRANSCRIPTIONAL REGULATOR"/>
    <property type="match status" value="1"/>
</dbReference>
<accession>A0ABS0GQ22</accession>
<proteinExistence type="predicted"/>
<dbReference type="Pfam" id="PF07729">
    <property type="entry name" value="FCD"/>
    <property type="match status" value="1"/>
</dbReference>
<dbReference type="Pfam" id="PF00392">
    <property type="entry name" value="GntR"/>
    <property type="match status" value="1"/>
</dbReference>
<evidence type="ECO:0000256" key="3">
    <source>
        <dbReference type="ARBA" id="ARBA00023163"/>
    </source>
</evidence>
<sequence>MTESDEQPPASGRPLPTSSRQTPVSPNRSPASTQQSAPSPRRPSARPAEDAYEELRNAINRGELMPNERLIEVELASRLQVSRAVVRTVLVRLGQDGLVVLTPNRGAHVRLVTEAEAAEILQARAVLEALAARQAALNATAREIASIRRVLDRMARKLEQDDLLGYSEGNAKLHAAIIAAARHETAARLIAGLRAQLVRFQYRTILVPGRPAQSFEEHTAIVDAIAGRDPDSAEAAMRRHLGHVESTLARTATAIRRRPGHPGSQRTS</sequence>
<evidence type="ECO:0000259" key="5">
    <source>
        <dbReference type="PROSITE" id="PS50949"/>
    </source>
</evidence>
<feature type="compositionally biased region" description="Low complexity" evidence="4">
    <location>
        <begin position="29"/>
        <end position="39"/>
    </location>
</feature>
<keyword evidence="1" id="KW-0805">Transcription regulation</keyword>
<keyword evidence="7" id="KW-1185">Reference proteome</keyword>
<evidence type="ECO:0000313" key="7">
    <source>
        <dbReference type="Proteomes" id="UP000638560"/>
    </source>
</evidence>
<evidence type="ECO:0000256" key="2">
    <source>
        <dbReference type="ARBA" id="ARBA00023125"/>
    </source>
</evidence>
<dbReference type="RefSeq" id="WP_196199955.1">
    <property type="nucleotide sequence ID" value="NZ_JADPUN010000070.1"/>
</dbReference>
<dbReference type="SMART" id="SM00345">
    <property type="entry name" value="HTH_GNTR"/>
    <property type="match status" value="1"/>
</dbReference>
<evidence type="ECO:0000313" key="6">
    <source>
        <dbReference type="EMBL" id="MBF9128301.1"/>
    </source>
</evidence>
<dbReference type="InterPro" id="IPR036388">
    <property type="entry name" value="WH-like_DNA-bd_sf"/>
</dbReference>
<dbReference type="Gene3D" id="1.20.120.530">
    <property type="entry name" value="GntR ligand-binding domain-like"/>
    <property type="match status" value="1"/>
</dbReference>
<feature type="domain" description="HTH gntR-type" evidence="5">
    <location>
        <begin position="45"/>
        <end position="112"/>
    </location>
</feature>
<dbReference type="SUPFAM" id="SSF46785">
    <property type="entry name" value="Winged helix' DNA-binding domain"/>
    <property type="match status" value="1"/>
</dbReference>
<comment type="caution">
    <text evidence="6">The sequence shown here is derived from an EMBL/GenBank/DDBJ whole genome shotgun (WGS) entry which is preliminary data.</text>
</comment>
<feature type="compositionally biased region" description="Polar residues" evidence="4">
    <location>
        <begin position="16"/>
        <end position="28"/>
    </location>
</feature>
<feature type="region of interest" description="Disordered" evidence="4">
    <location>
        <begin position="1"/>
        <end position="49"/>
    </location>
</feature>
<dbReference type="PANTHER" id="PTHR43537">
    <property type="entry name" value="TRANSCRIPTIONAL REGULATOR, GNTR FAMILY"/>
    <property type="match status" value="1"/>
</dbReference>